<reference evidence="3" key="1">
    <citation type="journal article" date="2019" name="Int. J. Syst. Evol. Microbiol.">
        <title>The Global Catalogue of Microorganisms (GCM) 10K type strain sequencing project: providing services to taxonomists for standard genome sequencing and annotation.</title>
        <authorList>
            <consortium name="The Broad Institute Genomics Platform"/>
            <consortium name="The Broad Institute Genome Sequencing Center for Infectious Disease"/>
            <person name="Wu L."/>
            <person name="Ma J."/>
        </authorList>
    </citation>
    <scope>NUCLEOTIDE SEQUENCE [LARGE SCALE GENOMIC DNA]</scope>
    <source>
        <strain evidence="3">JCM 13584</strain>
    </source>
</reference>
<comment type="caution">
    <text evidence="2">The sequence shown here is derived from an EMBL/GenBank/DDBJ whole genome shotgun (WGS) entry which is preliminary data.</text>
</comment>
<evidence type="ECO:0000313" key="2">
    <source>
        <dbReference type="EMBL" id="GAA1964054.1"/>
    </source>
</evidence>
<keyword evidence="1" id="KW-0812">Transmembrane</keyword>
<dbReference type="EMBL" id="BAAAMK010000009">
    <property type="protein sequence ID" value="GAA1964054.1"/>
    <property type="molecule type" value="Genomic_DNA"/>
</dbReference>
<organism evidence="2 3">
    <name type="scientific">Agromyces allii</name>
    <dbReference type="NCBI Taxonomy" id="393607"/>
    <lineage>
        <taxon>Bacteria</taxon>
        <taxon>Bacillati</taxon>
        <taxon>Actinomycetota</taxon>
        <taxon>Actinomycetes</taxon>
        <taxon>Micrococcales</taxon>
        <taxon>Microbacteriaceae</taxon>
        <taxon>Agromyces</taxon>
    </lineage>
</organism>
<protein>
    <recommendedName>
        <fullName evidence="4">DUF916 domain-containing protein</fullName>
    </recommendedName>
</protein>
<accession>A0ABP5CHS5</accession>
<sequence length="374" mass="38361">MPELHLPSPAAALARRSSRPRHASGRRPAVALVVAFATALTALTGVAAGPAAAAEDPVSWGVRTAANDQGAERANYAYVLDPGTGLDDAIVVTNNDDVAVDLDLSAADGFTTETGVLDLVTSETPSTAVGSWITLSAPSVHLEAGESAEIPFRVEVPAGITPGDYAGGIVTALPTPEAASGVSVDRRLGIRVQLRVGGELAPALAIEDLRVEYSGSADPFAAGSTTVTYTVHNTGNARLAADQAIAVAGPFGMLSVEATRLEALPELLPGDTWDVTATVPGVVPTGLLTATVDLTPRLPVEGSTTGNAPLPEVHASATGWAVPWTLLVIVLVLAAAAVAFVALRRRRKRREAARIEAAVAEALQQREQEPTPVG</sequence>
<name>A0ABP5CHS5_9MICO</name>
<gene>
    <name evidence="2" type="ORF">GCM10009717_33560</name>
</gene>
<proteinExistence type="predicted"/>
<keyword evidence="1" id="KW-1133">Transmembrane helix</keyword>
<evidence type="ECO:0000313" key="3">
    <source>
        <dbReference type="Proteomes" id="UP001499954"/>
    </source>
</evidence>
<dbReference type="Proteomes" id="UP001499954">
    <property type="component" value="Unassembled WGS sequence"/>
</dbReference>
<keyword evidence="1" id="KW-0472">Membrane</keyword>
<keyword evidence="3" id="KW-1185">Reference proteome</keyword>
<evidence type="ECO:0008006" key="4">
    <source>
        <dbReference type="Google" id="ProtNLM"/>
    </source>
</evidence>
<feature type="transmembrane region" description="Helical" evidence="1">
    <location>
        <begin position="320"/>
        <end position="343"/>
    </location>
</feature>
<evidence type="ECO:0000256" key="1">
    <source>
        <dbReference type="SAM" id="Phobius"/>
    </source>
</evidence>
<dbReference type="RefSeq" id="WP_344315722.1">
    <property type="nucleotide sequence ID" value="NZ_BAAAMK010000009.1"/>
</dbReference>